<feature type="transmembrane region" description="Helical" evidence="1">
    <location>
        <begin position="142"/>
        <end position="160"/>
    </location>
</feature>
<keyword evidence="1" id="KW-0472">Membrane</keyword>
<name>A0A7D6I8K6_9MYCO</name>
<dbReference type="AlphaFoldDB" id="A0A7D6I8K6"/>
<evidence type="ECO:0000313" key="3">
    <source>
        <dbReference type="Proteomes" id="UP000510682"/>
    </source>
</evidence>
<keyword evidence="1" id="KW-1133">Transmembrane helix</keyword>
<keyword evidence="1" id="KW-0812">Transmembrane</keyword>
<keyword evidence="3" id="KW-1185">Reference proteome</keyword>
<dbReference type="EMBL" id="CP059165">
    <property type="protein sequence ID" value="QLL07257.1"/>
    <property type="molecule type" value="Genomic_DNA"/>
</dbReference>
<reference evidence="2 3" key="2">
    <citation type="submission" date="2020-07" db="EMBL/GenBank/DDBJ databases">
        <authorList>
            <person name="Yu X."/>
        </authorList>
    </citation>
    <scope>NUCLEOTIDE SEQUENCE [LARGE SCALE GENOMIC DNA]</scope>
    <source>
        <strain evidence="3">24</strain>
    </source>
</reference>
<feature type="transmembrane region" description="Helical" evidence="1">
    <location>
        <begin position="62"/>
        <end position="84"/>
    </location>
</feature>
<dbReference type="RefSeq" id="WP_180915831.1">
    <property type="nucleotide sequence ID" value="NZ_CP059165.1"/>
</dbReference>
<accession>A0A7D6I8K6</accession>
<dbReference type="Proteomes" id="UP000510682">
    <property type="component" value="Chromosome"/>
</dbReference>
<reference evidence="3" key="3">
    <citation type="submission" date="2023-07" db="EMBL/GenBank/DDBJ databases">
        <title>Description of Mycobacterium gordonae subsp. intergordonae subsp.nov. and Mycobacterium gordonae subsp. gordonae subsp. nov.</title>
        <authorList>
            <person name="Huang H."/>
        </authorList>
    </citation>
    <scope>NUCLEOTIDE SEQUENCE [LARGE SCALE GENOMIC DNA]</scope>
    <source>
        <strain evidence="3">24</strain>
    </source>
</reference>
<dbReference type="Pfam" id="PF08592">
    <property type="entry name" value="Anthrone_oxy"/>
    <property type="match status" value="1"/>
</dbReference>
<feature type="transmembrane region" description="Helical" evidence="1">
    <location>
        <begin position="91"/>
        <end position="113"/>
    </location>
</feature>
<organism evidence="2 3">
    <name type="scientific">Mycobacterium vicinigordonae</name>
    <dbReference type="NCBI Taxonomy" id="1719132"/>
    <lineage>
        <taxon>Bacteria</taxon>
        <taxon>Bacillati</taxon>
        <taxon>Actinomycetota</taxon>
        <taxon>Actinomycetes</taxon>
        <taxon>Mycobacteriales</taxon>
        <taxon>Mycobacteriaceae</taxon>
        <taxon>Mycobacterium</taxon>
    </lineage>
</organism>
<sequence>MPKRVSPVSVLTIVAALGNAAVGGLFFAFSTFVMRGLNRINPVDAVVAMRAINAEAQANPPFLILFFGAAVAALAVGIVAVTQLQRRGSGYLLAGAVLAVVALVITAACNVPLNEQLDRVRLATDAGLAWQAYSGPWTAWNHVRTICPLLGAALLGVGLLRR</sequence>
<feature type="transmembrane region" description="Helical" evidence="1">
    <location>
        <begin position="7"/>
        <end position="29"/>
    </location>
</feature>
<proteinExistence type="predicted"/>
<dbReference type="KEGG" id="mgor:H0P51_26960"/>
<evidence type="ECO:0000313" key="2">
    <source>
        <dbReference type="EMBL" id="QLL07257.1"/>
    </source>
</evidence>
<dbReference type="InterPro" id="IPR013901">
    <property type="entry name" value="Anthrone_oxy"/>
</dbReference>
<reference evidence="3" key="1">
    <citation type="submission" date="2020-07" db="EMBL/GenBank/DDBJ databases">
        <title>Description of Mycobacterium gordonae subsp. intergordonae subsp.nov. and Mycobacterium gordonae subsp. gordonae subsp. nov.</title>
        <authorList>
            <person name="Yu X."/>
        </authorList>
    </citation>
    <scope>NUCLEOTIDE SEQUENCE [LARGE SCALE GENOMIC DNA]</scope>
    <source>
        <strain evidence="3">24</strain>
    </source>
</reference>
<evidence type="ECO:0000256" key="1">
    <source>
        <dbReference type="SAM" id="Phobius"/>
    </source>
</evidence>
<protein>
    <submittedName>
        <fullName evidence="2">DUF1772 domain-containing protein</fullName>
    </submittedName>
</protein>
<gene>
    <name evidence="2" type="ORF">H0P51_26960</name>
</gene>